<dbReference type="InterPro" id="IPR046357">
    <property type="entry name" value="PPIase_dom_sf"/>
</dbReference>
<evidence type="ECO:0000259" key="16">
    <source>
        <dbReference type="PROSITE" id="PS50961"/>
    </source>
</evidence>
<dbReference type="Gene3D" id="3.10.50.40">
    <property type="match status" value="1"/>
</dbReference>
<evidence type="ECO:0000256" key="8">
    <source>
        <dbReference type="ARBA" id="ARBA00022842"/>
    </source>
</evidence>
<organism evidence="17 18">
    <name type="scientific">Dillenia turbinata</name>
    <dbReference type="NCBI Taxonomy" id="194707"/>
    <lineage>
        <taxon>Eukaryota</taxon>
        <taxon>Viridiplantae</taxon>
        <taxon>Streptophyta</taxon>
        <taxon>Embryophyta</taxon>
        <taxon>Tracheophyta</taxon>
        <taxon>Spermatophyta</taxon>
        <taxon>Magnoliopsida</taxon>
        <taxon>eudicotyledons</taxon>
        <taxon>Gunneridae</taxon>
        <taxon>Pentapetalae</taxon>
        <taxon>Dilleniales</taxon>
        <taxon>Dilleniaceae</taxon>
        <taxon>Dillenia</taxon>
    </lineage>
</organism>
<evidence type="ECO:0000256" key="1">
    <source>
        <dbReference type="ARBA" id="ARBA00001946"/>
    </source>
</evidence>
<dbReference type="Pfam" id="PF21224">
    <property type="entry name" value="Hen1_LCD"/>
    <property type="match status" value="1"/>
</dbReference>
<dbReference type="Pfam" id="PF00254">
    <property type="entry name" value="FKBP_C"/>
    <property type="match status" value="1"/>
</dbReference>
<keyword evidence="5" id="KW-0808">Transferase</keyword>
<keyword evidence="8" id="KW-0460">Magnesium</keyword>
<dbReference type="SUPFAM" id="SSF53335">
    <property type="entry name" value="S-adenosyl-L-methionine-dependent methyltransferases"/>
    <property type="match status" value="1"/>
</dbReference>
<dbReference type="PROSITE" id="PS50961">
    <property type="entry name" value="HTH_LA"/>
    <property type="match status" value="1"/>
</dbReference>
<dbReference type="PANTHER" id="PTHR21404">
    <property type="entry name" value="HEN1"/>
    <property type="match status" value="1"/>
</dbReference>
<dbReference type="InterPro" id="IPR026610">
    <property type="entry name" value="Hen1"/>
</dbReference>
<dbReference type="AlphaFoldDB" id="A0AAN8URV4"/>
<keyword evidence="18" id="KW-1185">Reference proteome</keyword>
<dbReference type="InterPro" id="IPR040870">
    <property type="entry name" value="HEN1_dsRBD2"/>
</dbReference>
<feature type="domain" description="DRBM" evidence="15">
    <location>
        <begin position="58"/>
        <end position="94"/>
    </location>
</feature>
<dbReference type="GO" id="GO:0005634">
    <property type="term" value="C:nucleus"/>
    <property type="evidence" value="ECO:0007669"/>
    <property type="project" value="TreeGrafter"/>
</dbReference>
<evidence type="ECO:0000256" key="10">
    <source>
        <dbReference type="ARBA" id="ARBA00023158"/>
    </source>
</evidence>
<dbReference type="PANTHER" id="PTHR21404:SF3">
    <property type="entry name" value="SMALL RNA 2'-O-METHYLTRANSFERASE"/>
    <property type="match status" value="1"/>
</dbReference>
<keyword evidence="4" id="KW-0489">Methyltransferase</keyword>
<name>A0AAN8URV4_9MAGN</name>
<dbReference type="InterPro" id="IPR029063">
    <property type="entry name" value="SAM-dependent_MTases_sf"/>
</dbReference>
<evidence type="ECO:0000256" key="3">
    <source>
        <dbReference type="ARBA" id="ARBA00021330"/>
    </source>
</evidence>
<dbReference type="PROSITE" id="PS50137">
    <property type="entry name" value="DS_RBD"/>
    <property type="match status" value="1"/>
</dbReference>
<evidence type="ECO:0000259" key="15">
    <source>
        <dbReference type="PROSITE" id="PS50137"/>
    </source>
</evidence>
<dbReference type="InterPro" id="IPR014720">
    <property type="entry name" value="dsRBD_dom"/>
</dbReference>
<dbReference type="InterPro" id="IPR006630">
    <property type="entry name" value="La_HTH"/>
</dbReference>
<comment type="caution">
    <text evidence="17">The sequence shown here is derived from an EMBL/GenBank/DDBJ whole genome shotgun (WGS) entry which is preliminary data.</text>
</comment>
<evidence type="ECO:0000313" key="18">
    <source>
        <dbReference type="Proteomes" id="UP001370490"/>
    </source>
</evidence>
<dbReference type="InterPro" id="IPR040813">
    <property type="entry name" value="Hen1_Lam_C"/>
</dbReference>
<dbReference type="GO" id="GO:0003755">
    <property type="term" value="F:peptidyl-prolyl cis-trans isomerase activity"/>
    <property type="evidence" value="ECO:0007669"/>
    <property type="project" value="InterPro"/>
</dbReference>
<dbReference type="Pfam" id="PF17842">
    <property type="entry name" value="dsRBD2"/>
    <property type="match status" value="1"/>
</dbReference>
<evidence type="ECO:0000256" key="5">
    <source>
        <dbReference type="ARBA" id="ARBA00022679"/>
    </source>
</evidence>
<evidence type="ECO:0000256" key="4">
    <source>
        <dbReference type="ARBA" id="ARBA00022603"/>
    </source>
</evidence>
<dbReference type="SUPFAM" id="SSF54768">
    <property type="entry name" value="dsRNA-binding domain-like"/>
    <property type="match status" value="1"/>
</dbReference>
<dbReference type="Pfam" id="PF18441">
    <property type="entry name" value="Hen1_Lam_C"/>
    <property type="match status" value="2"/>
</dbReference>
<keyword evidence="6" id="KW-0949">S-adenosyl-L-methionine</keyword>
<comment type="catalytic activity">
    <reaction evidence="13">
        <text>small RNA 3'-end nucleotide + S-adenosyl-L-methionine = small RNA 3'-end 2'-O-methylnucleotide + S-adenosyl-L-homocysteine + H(+)</text>
        <dbReference type="Rhea" id="RHEA:37887"/>
        <dbReference type="Rhea" id="RHEA-COMP:10415"/>
        <dbReference type="Rhea" id="RHEA-COMP:10416"/>
        <dbReference type="ChEBI" id="CHEBI:15378"/>
        <dbReference type="ChEBI" id="CHEBI:57856"/>
        <dbReference type="ChEBI" id="CHEBI:59789"/>
        <dbReference type="ChEBI" id="CHEBI:74896"/>
        <dbReference type="ChEBI" id="CHEBI:74898"/>
        <dbReference type="EC" id="2.1.1.386"/>
    </reaction>
</comment>
<keyword evidence="10" id="KW-0943">RNA-mediated gene silencing</keyword>
<evidence type="ECO:0000256" key="12">
    <source>
        <dbReference type="ARBA" id="ARBA00035025"/>
    </source>
</evidence>
<evidence type="ECO:0000256" key="6">
    <source>
        <dbReference type="ARBA" id="ARBA00022691"/>
    </source>
</evidence>
<keyword evidence="7" id="KW-0479">Metal-binding</keyword>
<dbReference type="SUPFAM" id="SSF54534">
    <property type="entry name" value="FKBP-like"/>
    <property type="match status" value="1"/>
</dbReference>
<keyword evidence="9 14" id="KW-0694">RNA-binding</keyword>
<dbReference type="InterPro" id="IPR001179">
    <property type="entry name" value="PPIase_FKBP_dom"/>
</dbReference>
<dbReference type="EC" id="2.1.1.386" evidence="12"/>
<evidence type="ECO:0000256" key="14">
    <source>
        <dbReference type="PROSITE-ProRule" id="PRU00332"/>
    </source>
</evidence>
<dbReference type="GO" id="GO:0046872">
    <property type="term" value="F:metal ion binding"/>
    <property type="evidence" value="ECO:0007669"/>
    <property type="project" value="UniProtKB-KW"/>
</dbReference>
<comment type="similarity">
    <text evidence="2">Belongs to the methyltransferase superfamily. HEN1 family.</text>
</comment>
<evidence type="ECO:0000256" key="13">
    <source>
        <dbReference type="ARBA" id="ARBA00048418"/>
    </source>
</evidence>
<dbReference type="GO" id="GO:0001510">
    <property type="term" value="P:RNA methylation"/>
    <property type="evidence" value="ECO:0007669"/>
    <property type="project" value="InterPro"/>
</dbReference>
<dbReference type="InterPro" id="IPR056755">
    <property type="entry name" value="DSRM_2"/>
</dbReference>
<dbReference type="GO" id="GO:0005737">
    <property type="term" value="C:cytoplasm"/>
    <property type="evidence" value="ECO:0007669"/>
    <property type="project" value="TreeGrafter"/>
</dbReference>
<gene>
    <name evidence="17" type="ORF">RJ641_017632</name>
</gene>
<evidence type="ECO:0000256" key="7">
    <source>
        <dbReference type="ARBA" id="ARBA00022723"/>
    </source>
</evidence>
<dbReference type="Proteomes" id="UP001370490">
    <property type="component" value="Unassembled WGS sequence"/>
</dbReference>
<dbReference type="Gene3D" id="3.40.50.150">
    <property type="entry name" value="Vaccinia Virus protein VP39"/>
    <property type="match status" value="1"/>
</dbReference>
<dbReference type="EMBL" id="JBAMMX010000023">
    <property type="protein sequence ID" value="KAK6916881.1"/>
    <property type="molecule type" value="Genomic_DNA"/>
</dbReference>
<dbReference type="Gene3D" id="3.30.160.20">
    <property type="match status" value="1"/>
</dbReference>
<comment type="cofactor">
    <cofactor evidence="1">
        <name>Mg(2+)</name>
        <dbReference type="ChEBI" id="CHEBI:18420"/>
    </cofactor>
</comment>
<evidence type="ECO:0000313" key="17">
    <source>
        <dbReference type="EMBL" id="KAK6916881.1"/>
    </source>
</evidence>
<dbReference type="GO" id="GO:0030422">
    <property type="term" value="P:siRNA processing"/>
    <property type="evidence" value="ECO:0007669"/>
    <property type="project" value="TreeGrafter"/>
</dbReference>
<sequence length="781" mass="86385">METKGSSGSVVKKATLTPKAIIYQKFGTSACYKVEEVQESQPNGCPGLAIPQKSPSLFRCTLQLPDCTVVSGTFKRKKDAEQSAAENALEKLGINFAEKEPTVDEAPDDLIARISHFFSVEFLSSPHPLSGHLRAALRREDGFKGQVPLSVIAISDARLNNLCRCINPKVDSNPYLSIPLIIDAAAKLPGLVATSEGGLSLQRKDPYPHEVLQPMLNEAGLQANIEINAIHIPFSLEKPIQPLTLNVSASGYYLDVIAQKLGVENAARVLMSRLVEAYSSRWAVSLVRSIGKASSEIRLYFSVPLSSLLSWLPDIVDQDAVDSEGLLNARASYLSGQLVVGDTILASVGYRWQSTELCYEHVSSRTYYRMFISKTPSGLYKLSREATLAAELPRAFTARTNWRGSYPRDLLYMLCRQHRLSEPVLESFSELPKKLKVSQFTKEETGYANGGGSAASGGKSLVSEDTTSFRCEIKIFSKSQDLILEYYPKDSYKKQGDAIQSACLKVLLWLDRYFTEPDFLLQKNISSDGFHNLFWHQNLSKELSFFKFTHKITKRSETKLHEEVDFNFVGQLDFEEGCEAFSLNLEGQTSGLSASSGSLACIGYSVSLVKEGENMKELVESSEEFEFEIGTGAVIPILEACVMQMSVGQYARFSTRLPADELVLAAVNEPENVLSLACTKVEYSVVLLRVTEPMEDRMEQALFSPPLSKQRMDFAVQYITESCAKTLVDFGCGSGSLLESLFDYKTTLERIVGIDISQKSLNRAAKVCKTFGEFALKGFTL</sequence>
<accession>A0AAN8URV4</accession>
<protein>
    <recommendedName>
        <fullName evidence="3">Small RNA 2'-O-methyltransferase</fullName>
        <ecNumber evidence="12">2.1.1.386</ecNumber>
    </recommendedName>
    <alternativeName>
        <fullName evidence="11">Rotamase</fullName>
    </alternativeName>
</protein>
<proteinExistence type="inferred from homology"/>
<evidence type="ECO:0000256" key="11">
    <source>
        <dbReference type="ARBA" id="ARBA00029569"/>
    </source>
</evidence>
<feature type="domain" description="HTH La-type RNA-binding" evidence="16">
    <location>
        <begin position="100"/>
        <end position="211"/>
    </location>
</feature>
<dbReference type="GO" id="GO:0090486">
    <property type="term" value="F:small RNA 2'-O-methyltransferase activity"/>
    <property type="evidence" value="ECO:0007669"/>
    <property type="project" value="UniProtKB-EC"/>
</dbReference>
<dbReference type="Pfam" id="PF24995">
    <property type="entry name" value="DSRM_2"/>
    <property type="match status" value="1"/>
</dbReference>
<reference evidence="17 18" key="1">
    <citation type="submission" date="2023-12" db="EMBL/GenBank/DDBJ databases">
        <title>A high-quality genome assembly for Dillenia turbinata (Dilleniales).</title>
        <authorList>
            <person name="Chanderbali A."/>
        </authorList>
    </citation>
    <scope>NUCLEOTIDE SEQUENCE [LARGE SCALE GENOMIC DNA]</scope>
    <source>
        <strain evidence="17">LSX21</strain>
        <tissue evidence="17">Leaf</tissue>
    </source>
</reference>
<evidence type="ECO:0000256" key="9">
    <source>
        <dbReference type="ARBA" id="ARBA00022884"/>
    </source>
</evidence>
<dbReference type="GO" id="GO:0003723">
    <property type="term" value="F:RNA binding"/>
    <property type="evidence" value="ECO:0007669"/>
    <property type="project" value="UniProtKB-UniRule"/>
</dbReference>
<evidence type="ECO:0000256" key="2">
    <source>
        <dbReference type="ARBA" id="ARBA00009026"/>
    </source>
</evidence>